<evidence type="ECO:0000313" key="1">
    <source>
        <dbReference type="EMBL" id="MEQ2270708.1"/>
    </source>
</evidence>
<organism evidence="1 2">
    <name type="scientific">Xenotaenia resolanae</name>
    <dbReference type="NCBI Taxonomy" id="208358"/>
    <lineage>
        <taxon>Eukaryota</taxon>
        <taxon>Metazoa</taxon>
        <taxon>Chordata</taxon>
        <taxon>Craniata</taxon>
        <taxon>Vertebrata</taxon>
        <taxon>Euteleostomi</taxon>
        <taxon>Actinopterygii</taxon>
        <taxon>Neopterygii</taxon>
        <taxon>Teleostei</taxon>
        <taxon>Neoteleostei</taxon>
        <taxon>Acanthomorphata</taxon>
        <taxon>Ovalentaria</taxon>
        <taxon>Atherinomorphae</taxon>
        <taxon>Cyprinodontiformes</taxon>
        <taxon>Goodeidae</taxon>
        <taxon>Xenotaenia</taxon>
    </lineage>
</organism>
<dbReference type="Proteomes" id="UP001444071">
    <property type="component" value="Unassembled WGS sequence"/>
</dbReference>
<evidence type="ECO:0000313" key="2">
    <source>
        <dbReference type="Proteomes" id="UP001444071"/>
    </source>
</evidence>
<reference evidence="1 2" key="1">
    <citation type="submission" date="2021-06" db="EMBL/GenBank/DDBJ databases">
        <authorList>
            <person name="Palmer J.M."/>
        </authorList>
    </citation>
    <scope>NUCLEOTIDE SEQUENCE [LARGE SCALE GENOMIC DNA]</scope>
    <source>
        <strain evidence="1 2">XR_2019</strain>
        <tissue evidence="1">Muscle</tissue>
    </source>
</reference>
<keyword evidence="2" id="KW-1185">Reference proteome</keyword>
<dbReference type="EMBL" id="JAHRIM010060348">
    <property type="protein sequence ID" value="MEQ2270708.1"/>
    <property type="molecule type" value="Genomic_DNA"/>
</dbReference>
<proteinExistence type="predicted"/>
<protein>
    <submittedName>
        <fullName evidence="1">Uncharacterized protein</fullName>
    </submittedName>
</protein>
<accession>A0ABV0WM52</accession>
<comment type="caution">
    <text evidence="1">The sequence shown here is derived from an EMBL/GenBank/DDBJ whole genome shotgun (WGS) entry which is preliminary data.</text>
</comment>
<gene>
    <name evidence="1" type="ORF">XENORESO_009448</name>
</gene>
<name>A0ABV0WM52_9TELE</name>
<sequence length="113" mass="13073">MCGGEGALVRWDQNATFLPICKMLYEIESTVVAVTSVKDPFFFQQRGISWLDLMEDWLQFMKLGCKFTFQQVNAPWHIARVKKAQSMSRPKSNRKLVALKTDVHKRSSFTDRA</sequence>